<feature type="domain" description="PIN" evidence="9">
    <location>
        <begin position="2"/>
        <end position="125"/>
    </location>
</feature>
<dbReference type="EMBL" id="AP019307">
    <property type="protein sequence ID" value="BBH17366.1"/>
    <property type="molecule type" value="Genomic_DNA"/>
</dbReference>
<keyword evidence="8" id="KW-0800">Toxin</keyword>
<evidence type="ECO:0000313" key="10">
    <source>
        <dbReference type="EMBL" id="BBH17366.1"/>
    </source>
</evidence>
<comment type="cofactor">
    <cofactor evidence="1 8">
        <name>Mg(2+)</name>
        <dbReference type="ChEBI" id="CHEBI:18420"/>
    </cofactor>
</comment>
<gene>
    <name evidence="10" type="primary">vapC_2</name>
    <name evidence="8" type="synonym">vapC</name>
    <name evidence="10" type="ORF">Back2_16530</name>
</gene>
<dbReference type="InterPro" id="IPR050556">
    <property type="entry name" value="Type_II_TA_system_RNase"/>
</dbReference>
<organism evidence="10 11">
    <name type="scientific">Nocardioides baekrokdamisoli</name>
    <dbReference type="NCBI Taxonomy" id="1804624"/>
    <lineage>
        <taxon>Bacteria</taxon>
        <taxon>Bacillati</taxon>
        <taxon>Actinomycetota</taxon>
        <taxon>Actinomycetes</taxon>
        <taxon>Propionibacteriales</taxon>
        <taxon>Nocardioidaceae</taxon>
        <taxon>Nocardioides</taxon>
    </lineage>
</organism>
<sequence length="137" mass="14576">MIVVDTNVLSELMKGTQARSARVTSWLGEQDKRPVTAVVCLAELLEGAHRLVPGRRREALLAAIGEAVSLLAGVLPFNEPCAEAYAMVVASRRTMGRPISIPDAQIAAIALVNGATLVTRNTKDFAGLGITLVNPWD</sequence>
<evidence type="ECO:0000256" key="5">
    <source>
        <dbReference type="ARBA" id="ARBA00022801"/>
    </source>
</evidence>
<dbReference type="PANTHER" id="PTHR33653:SF1">
    <property type="entry name" value="RIBONUCLEASE VAPC2"/>
    <property type="match status" value="1"/>
</dbReference>
<dbReference type="CDD" id="cd18731">
    <property type="entry name" value="PIN_NgFitB-like"/>
    <property type="match status" value="1"/>
</dbReference>
<accession>A0A3G9IGB9</accession>
<dbReference type="GO" id="GO:0090729">
    <property type="term" value="F:toxin activity"/>
    <property type="evidence" value="ECO:0007669"/>
    <property type="project" value="UniProtKB-KW"/>
</dbReference>
<comment type="function">
    <text evidence="8">Toxic component of a toxin-antitoxin (TA) system. An RNase.</text>
</comment>
<dbReference type="Proteomes" id="UP000271573">
    <property type="component" value="Chromosome"/>
</dbReference>
<protein>
    <recommendedName>
        <fullName evidence="8">Ribonuclease VapC</fullName>
        <shortName evidence="8">RNase VapC</shortName>
        <ecNumber evidence="8">3.1.-.-</ecNumber>
    </recommendedName>
    <alternativeName>
        <fullName evidence="8">Toxin VapC</fullName>
    </alternativeName>
</protein>
<dbReference type="Gene3D" id="3.40.50.1010">
    <property type="entry name" value="5'-nuclease"/>
    <property type="match status" value="1"/>
</dbReference>
<evidence type="ECO:0000256" key="3">
    <source>
        <dbReference type="ARBA" id="ARBA00022722"/>
    </source>
</evidence>
<evidence type="ECO:0000256" key="2">
    <source>
        <dbReference type="ARBA" id="ARBA00022649"/>
    </source>
</evidence>
<dbReference type="GO" id="GO:0000287">
    <property type="term" value="F:magnesium ion binding"/>
    <property type="evidence" value="ECO:0007669"/>
    <property type="project" value="UniProtKB-UniRule"/>
</dbReference>
<keyword evidence="3 8" id="KW-0540">Nuclease</keyword>
<keyword evidence="5 8" id="KW-0378">Hydrolase</keyword>
<reference evidence="10 11" key="1">
    <citation type="submission" date="2018-11" db="EMBL/GenBank/DDBJ databases">
        <title>Complete genome sequence of Nocardioides baekrokdamisoli strain KCTC 39748.</title>
        <authorList>
            <person name="Kang S.W."/>
            <person name="Lee K.C."/>
            <person name="Kim K.K."/>
            <person name="Kim J.S."/>
            <person name="Kim D.S."/>
            <person name="Ko S.H."/>
            <person name="Yang S.H."/>
            <person name="Shin Y.K."/>
            <person name="Lee J.S."/>
        </authorList>
    </citation>
    <scope>NUCLEOTIDE SEQUENCE [LARGE SCALE GENOMIC DNA]</scope>
    <source>
        <strain evidence="10 11">KCTC 39748</strain>
    </source>
</reference>
<dbReference type="InterPro" id="IPR022907">
    <property type="entry name" value="VapC_family"/>
</dbReference>
<evidence type="ECO:0000259" key="9">
    <source>
        <dbReference type="Pfam" id="PF01850"/>
    </source>
</evidence>
<evidence type="ECO:0000256" key="8">
    <source>
        <dbReference type="HAMAP-Rule" id="MF_00265"/>
    </source>
</evidence>
<evidence type="ECO:0000256" key="1">
    <source>
        <dbReference type="ARBA" id="ARBA00001946"/>
    </source>
</evidence>
<dbReference type="GO" id="GO:0004540">
    <property type="term" value="F:RNA nuclease activity"/>
    <property type="evidence" value="ECO:0007669"/>
    <property type="project" value="InterPro"/>
</dbReference>
<evidence type="ECO:0000256" key="7">
    <source>
        <dbReference type="ARBA" id="ARBA00038093"/>
    </source>
</evidence>
<dbReference type="EC" id="3.1.-.-" evidence="8"/>
<dbReference type="AlphaFoldDB" id="A0A3G9IGB9"/>
<feature type="binding site" evidence="8">
    <location>
        <position position="5"/>
    </location>
    <ligand>
        <name>Mg(2+)</name>
        <dbReference type="ChEBI" id="CHEBI:18420"/>
    </ligand>
</feature>
<dbReference type="InterPro" id="IPR029060">
    <property type="entry name" value="PIN-like_dom_sf"/>
</dbReference>
<dbReference type="SUPFAM" id="SSF88723">
    <property type="entry name" value="PIN domain-like"/>
    <property type="match status" value="1"/>
</dbReference>
<dbReference type="RefSeq" id="WP_125568470.1">
    <property type="nucleotide sequence ID" value="NZ_AP019307.1"/>
</dbReference>
<evidence type="ECO:0000313" key="11">
    <source>
        <dbReference type="Proteomes" id="UP000271573"/>
    </source>
</evidence>
<dbReference type="KEGG" id="nbe:Back2_16530"/>
<dbReference type="Pfam" id="PF01850">
    <property type="entry name" value="PIN"/>
    <property type="match status" value="1"/>
</dbReference>
<dbReference type="GO" id="GO:0016787">
    <property type="term" value="F:hydrolase activity"/>
    <property type="evidence" value="ECO:0007669"/>
    <property type="project" value="UniProtKB-KW"/>
</dbReference>
<dbReference type="InterPro" id="IPR002716">
    <property type="entry name" value="PIN_dom"/>
</dbReference>
<dbReference type="PANTHER" id="PTHR33653">
    <property type="entry name" value="RIBONUCLEASE VAPC2"/>
    <property type="match status" value="1"/>
</dbReference>
<keyword evidence="4 8" id="KW-0479">Metal-binding</keyword>
<evidence type="ECO:0000256" key="4">
    <source>
        <dbReference type="ARBA" id="ARBA00022723"/>
    </source>
</evidence>
<keyword evidence="2 8" id="KW-1277">Toxin-antitoxin system</keyword>
<evidence type="ECO:0000256" key="6">
    <source>
        <dbReference type="ARBA" id="ARBA00022842"/>
    </source>
</evidence>
<keyword evidence="6 8" id="KW-0460">Magnesium</keyword>
<comment type="similarity">
    <text evidence="7 8">Belongs to the PINc/VapC protein family.</text>
</comment>
<keyword evidence="11" id="KW-1185">Reference proteome</keyword>
<proteinExistence type="inferred from homology"/>
<feature type="binding site" evidence="8">
    <location>
        <position position="103"/>
    </location>
    <ligand>
        <name>Mg(2+)</name>
        <dbReference type="ChEBI" id="CHEBI:18420"/>
    </ligand>
</feature>
<dbReference type="OrthoDB" id="9815354at2"/>
<dbReference type="HAMAP" id="MF_00265">
    <property type="entry name" value="VapC_Nob1"/>
    <property type="match status" value="1"/>
</dbReference>
<name>A0A3G9IGB9_9ACTN</name>